<evidence type="ECO:0000256" key="2">
    <source>
        <dbReference type="ARBA" id="ARBA00022692"/>
    </source>
</evidence>
<evidence type="ECO:0000256" key="3">
    <source>
        <dbReference type="ARBA" id="ARBA00022989"/>
    </source>
</evidence>
<dbReference type="AlphaFoldDB" id="A0A7G9GSH5"/>
<organism evidence="7 8">
    <name type="scientific">[Eubacterium] hominis</name>
    <dbReference type="NCBI Taxonomy" id="2764325"/>
    <lineage>
        <taxon>Bacteria</taxon>
        <taxon>Bacillati</taxon>
        <taxon>Bacillota</taxon>
        <taxon>Erysipelotrichia</taxon>
        <taxon>Erysipelotrichales</taxon>
        <taxon>Erysipelotrichaceae</taxon>
        <taxon>Amedibacillus</taxon>
    </lineage>
</organism>
<keyword evidence="5" id="KW-0813">Transport</keyword>
<feature type="domain" description="ABC transmembrane type-2" evidence="6">
    <location>
        <begin position="20"/>
        <end position="295"/>
    </location>
</feature>
<feature type="transmembrane region" description="Helical" evidence="5">
    <location>
        <begin position="118"/>
        <end position="140"/>
    </location>
</feature>
<gene>
    <name evidence="7" type="ORF">H9Q80_07395</name>
</gene>
<evidence type="ECO:0000259" key="6">
    <source>
        <dbReference type="PROSITE" id="PS51012"/>
    </source>
</evidence>
<reference evidence="7 8" key="1">
    <citation type="submission" date="2020-08" db="EMBL/GenBank/DDBJ databases">
        <authorList>
            <person name="Liu C."/>
            <person name="Sun Q."/>
        </authorList>
    </citation>
    <scope>NUCLEOTIDE SEQUENCE [LARGE SCALE GENOMIC DNA]</scope>
    <source>
        <strain evidence="7 8">NSJ-61</strain>
    </source>
</reference>
<dbReference type="Pfam" id="PF01061">
    <property type="entry name" value="ABC2_membrane"/>
    <property type="match status" value="1"/>
</dbReference>
<evidence type="ECO:0000313" key="7">
    <source>
        <dbReference type="EMBL" id="QNM13757.1"/>
    </source>
</evidence>
<comment type="similarity">
    <text evidence="5">Belongs to the ABC-2 integral membrane protein family.</text>
</comment>
<evidence type="ECO:0000256" key="4">
    <source>
        <dbReference type="ARBA" id="ARBA00023136"/>
    </source>
</evidence>
<keyword evidence="5" id="KW-1003">Cell membrane</keyword>
<dbReference type="GO" id="GO:0005886">
    <property type="term" value="C:plasma membrane"/>
    <property type="evidence" value="ECO:0007669"/>
    <property type="project" value="UniProtKB-SubCell"/>
</dbReference>
<dbReference type="InterPro" id="IPR047817">
    <property type="entry name" value="ABC2_TM_bact-type"/>
</dbReference>
<protein>
    <recommendedName>
        <fullName evidence="5">Transport permease protein</fullName>
    </recommendedName>
</protein>
<dbReference type="RefSeq" id="WP_117451248.1">
    <property type="nucleotide sequence ID" value="NZ_CP060636.1"/>
</dbReference>
<feature type="transmembrane region" description="Helical" evidence="5">
    <location>
        <begin position="21"/>
        <end position="41"/>
    </location>
</feature>
<dbReference type="GO" id="GO:0140359">
    <property type="term" value="F:ABC-type transporter activity"/>
    <property type="evidence" value="ECO:0007669"/>
    <property type="project" value="InterPro"/>
</dbReference>
<dbReference type="EMBL" id="CP060636">
    <property type="protein sequence ID" value="QNM13757.1"/>
    <property type="molecule type" value="Genomic_DNA"/>
</dbReference>
<comment type="subcellular location">
    <subcellularLocation>
        <location evidence="5">Cell membrane</location>
        <topology evidence="5">Multi-pass membrane protein</topology>
    </subcellularLocation>
    <subcellularLocation>
        <location evidence="1">Membrane</location>
        <topology evidence="1">Multi-pass membrane protein</topology>
    </subcellularLocation>
</comment>
<sequence>MFAFRQLIKRNLYLYFRDRSAVLFSLLSVFIVILLMLVFLGDMNKNELVQLINHLHGTISDADANHIIVMWTIAGILSVNAFTIPVTMIGMYVKDKEDHKLESLYTAPISRSMITSSYLVSSIICSMLMSLLILLLSNLYVSFSGYYFLTISSLFTVLFYLIIDIMVSSALVLLIAQWVKSDRAWGAFSTLAGTLIGFVGGIYLPMGLLPQFVQNILKAMPFIHESALLRDVFTTSSLQQAFHGLPDAALQGYQEAMGIIIYIQHHQVSHTLTIFGLCLCGIIALIISTYLLQKRSRFDC</sequence>
<dbReference type="PROSITE" id="PS51012">
    <property type="entry name" value="ABC_TM2"/>
    <property type="match status" value="1"/>
</dbReference>
<feature type="transmembrane region" description="Helical" evidence="5">
    <location>
        <begin position="146"/>
        <end position="173"/>
    </location>
</feature>
<evidence type="ECO:0000256" key="5">
    <source>
        <dbReference type="RuleBase" id="RU361157"/>
    </source>
</evidence>
<dbReference type="PANTHER" id="PTHR43229:SF2">
    <property type="entry name" value="NODULATION PROTEIN J"/>
    <property type="match status" value="1"/>
</dbReference>
<keyword evidence="8" id="KW-1185">Reference proteome</keyword>
<proteinExistence type="inferred from homology"/>
<dbReference type="InterPro" id="IPR013525">
    <property type="entry name" value="ABC2_TM"/>
</dbReference>
<feature type="transmembrane region" description="Helical" evidence="5">
    <location>
        <begin position="185"/>
        <end position="204"/>
    </location>
</feature>
<feature type="transmembrane region" description="Helical" evidence="5">
    <location>
        <begin position="272"/>
        <end position="292"/>
    </location>
</feature>
<dbReference type="KEGG" id="ehn:H9Q80_07395"/>
<name>A0A7G9GSH5_9FIRM</name>
<evidence type="ECO:0000313" key="8">
    <source>
        <dbReference type="Proteomes" id="UP000515856"/>
    </source>
</evidence>
<dbReference type="InterPro" id="IPR051784">
    <property type="entry name" value="Nod_factor_ABC_transporter"/>
</dbReference>
<keyword evidence="2 5" id="KW-0812">Transmembrane</keyword>
<feature type="transmembrane region" description="Helical" evidence="5">
    <location>
        <begin position="68"/>
        <end position="93"/>
    </location>
</feature>
<keyword evidence="3 5" id="KW-1133">Transmembrane helix</keyword>
<keyword evidence="4 5" id="KW-0472">Membrane</keyword>
<evidence type="ECO:0000256" key="1">
    <source>
        <dbReference type="ARBA" id="ARBA00004141"/>
    </source>
</evidence>
<dbReference type="Proteomes" id="UP000515856">
    <property type="component" value="Chromosome"/>
</dbReference>
<accession>A0A7G9GSH5</accession>
<dbReference type="PANTHER" id="PTHR43229">
    <property type="entry name" value="NODULATION PROTEIN J"/>
    <property type="match status" value="1"/>
</dbReference>